<dbReference type="PROSITE" id="PS50404">
    <property type="entry name" value="GST_NTER"/>
    <property type="match status" value="1"/>
</dbReference>
<dbReference type="InterPro" id="IPR040079">
    <property type="entry name" value="Glutathione_S-Trfase"/>
</dbReference>
<dbReference type="Gene3D" id="3.40.30.10">
    <property type="entry name" value="Glutaredoxin"/>
    <property type="match status" value="1"/>
</dbReference>
<dbReference type="InterPro" id="IPR036249">
    <property type="entry name" value="Thioredoxin-like_sf"/>
</dbReference>
<dbReference type="EnsemblBacteria" id="CAQ44632">
    <property type="protein sequence ID" value="CAQ44632"/>
    <property type="gene ID" value="Smlt1073"/>
</dbReference>
<dbReference type="PROSITE" id="PS50405">
    <property type="entry name" value="GST_CTER"/>
    <property type="match status" value="1"/>
</dbReference>
<dbReference type="Gene3D" id="1.20.1050.10">
    <property type="match status" value="1"/>
</dbReference>
<gene>
    <name evidence="3" type="ordered locus">Smlt1073</name>
</gene>
<keyword evidence="4" id="KW-1185">Reference proteome</keyword>
<evidence type="ECO:0000259" key="2">
    <source>
        <dbReference type="PROSITE" id="PS50405"/>
    </source>
</evidence>
<dbReference type="EMBL" id="AM743169">
    <property type="protein sequence ID" value="CAQ44632.1"/>
    <property type="molecule type" value="Genomic_DNA"/>
</dbReference>
<reference evidence="3 4" key="1">
    <citation type="journal article" date="2008" name="Genome Biol.">
        <title>The complete genome, comparative and functional analysis of Stenotrophomonas maltophilia reveals an organism heavily shielded by drug resistance determinants.</title>
        <authorList>
            <person name="Crossman L.C."/>
            <person name="Gould V.C."/>
            <person name="Dow J.M."/>
            <person name="Vernikos G.S."/>
            <person name="Okazaki A."/>
            <person name="Sebaihia M."/>
            <person name="Saunders D."/>
            <person name="Arrowsmith C."/>
            <person name="Carver T."/>
            <person name="Peters N."/>
            <person name="Adlem E."/>
            <person name="Kerhornou A."/>
            <person name="Lord A."/>
            <person name="Murphy L."/>
            <person name="Seeger K."/>
            <person name="Squares R."/>
            <person name="Rutter S."/>
            <person name="Quail M.A."/>
            <person name="Rajandream M.A."/>
            <person name="Harris D."/>
            <person name="Churcher C."/>
            <person name="Bentley S.D."/>
            <person name="Parkhill J."/>
            <person name="Thomson N.R."/>
            <person name="Avison M.B."/>
        </authorList>
    </citation>
    <scope>NUCLEOTIDE SEQUENCE [LARGE SCALE GENOMIC DNA]</scope>
    <source>
        <strain evidence="3 4">K279a</strain>
    </source>
</reference>
<dbReference type="InterPro" id="IPR010987">
    <property type="entry name" value="Glutathione-S-Trfase_C-like"/>
</dbReference>
<dbReference type="eggNOG" id="COG0625">
    <property type="taxonomic scope" value="Bacteria"/>
</dbReference>
<feature type="domain" description="GST C-terminal" evidence="2">
    <location>
        <begin position="127"/>
        <end position="253"/>
    </location>
</feature>
<dbReference type="InterPro" id="IPR004045">
    <property type="entry name" value="Glutathione_S-Trfase_N"/>
</dbReference>
<dbReference type="KEGG" id="sml:Smlt1073"/>
<sequence length="271" mass="29799">MRNVHRCGLQDAIQAASGAMSTQARFPHPPHRGLNRKPAMTPILFYGVPSGCSFGSIVALEWLRQPYHLCRIDMPGQVQGEDYRRLNPLGETPTLRTAQGEQLSESLAILNHLAAKGIAQGLGFAQGTPGFDRLNHRLAYLNTSFFGAYAPLWHALEHAGGDDGEALRAYGTTKVRHAHQALEQMIGTGPWLLGEQRSFADAYFAGIARWSDYHQVVDRREFPRVQQLFERLQDDAGVQFAHAIEAQQPATSSGGFLGEVRLEDVLEAAAA</sequence>
<name>B2FRD0_STRMK</name>
<organism evidence="3 4">
    <name type="scientific">Stenotrophomonas maltophilia (strain K279a)</name>
    <dbReference type="NCBI Taxonomy" id="522373"/>
    <lineage>
        <taxon>Bacteria</taxon>
        <taxon>Pseudomonadati</taxon>
        <taxon>Pseudomonadota</taxon>
        <taxon>Gammaproteobacteria</taxon>
        <taxon>Lysobacterales</taxon>
        <taxon>Lysobacteraceae</taxon>
        <taxon>Stenotrophomonas</taxon>
        <taxon>Stenotrophomonas maltophilia group</taxon>
    </lineage>
</organism>
<dbReference type="HOGENOM" id="CLU_011226_6_1_6"/>
<dbReference type="SFLD" id="SFLDS00019">
    <property type="entry name" value="Glutathione_Transferase_(cytos"/>
    <property type="match status" value="1"/>
</dbReference>
<dbReference type="SUPFAM" id="SSF52833">
    <property type="entry name" value="Thioredoxin-like"/>
    <property type="match status" value="1"/>
</dbReference>
<evidence type="ECO:0000313" key="4">
    <source>
        <dbReference type="Proteomes" id="UP000008840"/>
    </source>
</evidence>
<dbReference type="InterPro" id="IPR036282">
    <property type="entry name" value="Glutathione-S-Trfase_C_sf"/>
</dbReference>
<evidence type="ECO:0000259" key="1">
    <source>
        <dbReference type="PROSITE" id="PS50404"/>
    </source>
</evidence>
<accession>B2FRD0</accession>
<evidence type="ECO:0000313" key="3">
    <source>
        <dbReference type="EMBL" id="CAQ44632.1"/>
    </source>
</evidence>
<dbReference type="PANTHER" id="PTHR44051:SF8">
    <property type="entry name" value="GLUTATHIONE S-TRANSFERASE GSTA"/>
    <property type="match status" value="1"/>
</dbReference>
<dbReference type="InterPro" id="IPR004046">
    <property type="entry name" value="GST_C"/>
</dbReference>
<dbReference type="SUPFAM" id="SSF47616">
    <property type="entry name" value="GST C-terminal domain-like"/>
    <property type="match status" value="1"/>
</dbReference>
<dbReference type="Proteomes" id="UP000008840">
    <property type="component" value="Chromosome"/>
</dbReference>
<proteinExistence type="predicted"/>
<protein>
    <submittedName>
        <fullName evidence="3">Glutathione S-transferase</fullName>
    </submittedName>
</protein>
<dbReference type="Pfam" id="PF13409">
    <property type="entry name" value="GST_N_2"/>
    <property type="match status" value="1"/>
</dbReference>
<dbReference type="AlphaFoldDB" id="B2FRD0"/>
<dbReference type="PANTHER" id="PTHR44051">
    <property type="entry name" value="GLUTATHIONE S-TRANSFERASE-RELATED"/>
    <property type="match status" value="1"/>
</dbReference>
<feature type="domain" description="GST N-terminal" evidence="1">
    <location>
        <begin position="40"/>
        <end position="121"/>
    </location>
</feature>
<dbReference type="CDD" id="cd03057">
    <property type="entry name" value="GST_N_Beta"/>
    <property type="match status" value="1"/>
</dbReference>
<dbReference type="Pfam" id="PF00043">
    <property type="entry name" value="GST_C"/>
    <property type="match status" value="1"/>
</dbReference>